<dbReference type="Pfam" id="PF18052">
    <property type="entry name" value="Rx_N"/>
    <property type="match status" value="1"/>
</dbReference>
<dbReference type="InterPro" id="IPR038005">
    <property type="entry name" value="RX-like_CC"/>
</dbReference>
<dbReference type="SUPFAM" id="SSF52058">
    <property type="entry name" value="L domain-like"/>
    <property type="match status" value="1"/>
</dbReference>
<dbReference type="CDD" id="cd14798">
    <property type="entry name" value="RX-CC_like"/>
    <property type="match status" value="1"/>
</dbReference>
<evidence type="ECO:0000259" key="7">
    <source>
        <dbReference type="Pfam" id="PF23559"/>
    </source>
</evidence>
<feature type="domain" description="Disease resistance protein winged helix" evidence="7">
    <location>
        <begin position="410"/>
        <end position="480"/>
    </location>
</feature>
<evidence type="ECO:0000256" key="4">
    <source>
        <dbReference type="ARBA" id="ARBA00022840"/>
    </source>
</evidence>
<dbReference type="InParanoid" id="A0A059DIL1"/>
<dbReference type="FunFam" id="1.10.10.10:FF:000322">
    <property type="entry name" value="Probable disease resistance protein At1g63360"/>
    <property type="match status" value="1"/>
</dbReference>
<protein>
    <recommendedName>
        <fullName evidence="10">AAA+ ATPase domain-containing protein</fullName>
    </recommendedName>
</protein>
<dbReference type="InterPro" id="IPR036388">
    <property type="entry name" value="WH-like_DNA-bd_sf"/>
</dbReference>
<keyword evidence="1" id="KW-0677">Repeat</keyword>
<keyword evidence="2" id="KW-0547">Nucleotide-binding</keyword>
<dbReference type="EMBL" id="KK198753">
    <property type="protein sequence ID" value="KCW90387.1"/>
    <property type="molecule type" value="Genomic_DNA"/>
</dbReference>
<dbReference type="InterPro" id="IPR032675">
    <property type="entry name" value="LRR_dom_sf"/>
</dbReference>
<proteinExistence type="predicted"/>
<dbReference type="AlphaFoldDB" id="A0A059DIL1"/>
<dbReference type="eggNOG" id="KOG4658">
    <property type="taxonomic scope" value="Eukaryota"/>
</dbReference>
<evidence type="ECO:0000256" key="2">
    <source>
        <dbReference type="ARBA" id="ARBA00022741"/>
    </source>
</evidence>
<evidence type="ECO:0000313" key="9">
    <source>
        <dbReference type="EMBL" id="KCW90387.1"/>
    </source>
</evidence>
<dbReference type="GO" id="GO:0005524">
    <property type="term" value="F:ATP binding"/>
    <property type="evidence" value="ECO:0007669"/>
    <property type="project" value="UniProtKB-KW"/>
</dbReference>
<dbReference type="Gene3D" id="1.10.8.430">
    <property type="entry name" value="Helical domain of apoptotic protease-activating factors"/>
    <property type="match status" value="1"/>
</dbReference>
<accession>A0A059DIL1</accession>
<dbReference type="Pfam" id="PF00931">
    <property type="entry name" value="NB-ARC"/>
    <property type="match status" value="1"/>
</dbReference>
<keyword evidence="3" id="KW-0611">Plant defense</keyword>
<dbReference type="InterPro" id="IPR055414">
    <property type="entry name" value="LRR_R13L4/SHOC2-like"/>
</dbReference>
<feature type="non-terminal residue" evidence="9">
    <location>
        <position position="781"/>
    </location>
</feature>
<evidence type="ECO:0008006" key="10">
    <source>
        <dbReference type="Google" id="ProtNLM"/>
    </source>
</evidence>
<sequence>MTEVVSSILGPLLQKLASLAVEEIQLVWGVKDDLEMIQKVLADAEQKQTKQEAVRLWLSKLKDFCYDAEDVLDEFETNALCGRVRRTEHLTLKVRYSYSFKIAHKMKELGKRLDRINEEKIKFNLSSDIHEKAIVPRRKTYSFVRTSNIIGRDEEKERIIELLKRSDYGGAGIIAVLPIIGMGGTGKTTLAKLIYNDERVKEHFEHKVWLSMPLEFEIEKTMRDIIKCLNNEAKFDNRTLEMLQNDLRSRVENKRCLFVMDDVWQVRREEWEQLTYLLGGVSKGSKIIVTSRNKFITSIMGTRYPFDLANLSREDSLTLFVNCAFDQGKERNHPDLMVIGKEIVRKCGGNPLAMKTLGSLLYSKHNQKSDWEFVRDSEIWQLDTGILPSLRISYDLMPSYLKQCFAYCSIFPKNHEFSNFDLIQFWISNGFIQPRRKNQELEEIGRQYLKELFSRSFFDVVAERYPVVIFKMHDLIHELAISVAQTESCNMTKERTQDISPSTRHISIFNTFDVPKDELPGCLSKLSRVRTVMSEKLGSSEEFFLETCIERFKHMRVLVLHESTFDLLPSSIGTLKHLRNLHLCYSPNLKKLPKSVCKLRNLQCLVLSGCTELEELPANIKNMINLRFLSVTTKQQRFSESGIGCLTSLRWLFIADCMNLETLFDDIQSLTSLRVLAIANCPKLASLPQGIKNLQALEHLWIGYSERLRLPEGERNEPRSTSRLQSFRFEGLPELVSLPRWLEGSASTLQKIKIAGCPNLRVLPEWLQNCSSLKKLKIRNC</sequence>
<dbReference type="Pfam" id="PF23559">
    <property type="entry name" value="WHD_DRP"/>
    <property type="match status" value="1"/>
</dbReference>
<dbReference type="Gene3D" id="1.20.5.4130">
    <property type="match status" value="1"/>
</dbReference>
<evidence type="ECO:0000259" key="8">
    <source>
        <dbReference type="Pfam" id="PF23598"/>
    </source>
</evidence>
<dbReference type="GO" id="GO:0051707">
    <property type="term" value="P:response to other organism"/>
    <property type="evidence" value="ECO:0007669"/>
    <property type="project" value="UniProtKB-ARBA"/>
</dbReference>
<gene>
    <name evidence="9" type="ORF">EUGRSUZ_A02530</name>
</gene>
<dbReference type="InterPro" id="IPR027417">
    <property type="entry name" value="P-loop_NTPase"/>
</dbReference>
<dbReference type="Gene3D" id="3.80.10.10">
    <property type="entry name" value="Ribonuclease Inhibitor"/>
    <property type="match status" value="1"/>
</dbReference>
<evidence type="ECO:0000256" key="1">
    <source>
        <dbReference type="ARBA" id="ARBA00022737"/>
    </source>
</evidence>
<dbReference type="InterPro" id="IPR042197">
    <property type="entry name" value="Apaf_helical"/>
</dbReference>
<keyword evidence="4" id="KW-0067">ATP-binding</keyword>
<dbReference type="Pfam" id="PF23598">
    <property type="entry name" value="LRR_14"/>
    <property type="match status" value="1"/>
</dbReference>
<dbReference type="Gramene" id="KCW90387">
    <property type="protein sequence ID" value="KCW90387"/>
    <property type="gene ID" value="EUGRSUZ_A02530"/>
</dbReference>
<dbReference type="GO" id="GO:0006952">
    <property type="term" value="P:defense response"/>
    <property type="evidence" value="ECO:0007669"/>
    <property type="project" value="UniProtKB-KW"/>
</dbReference>
<evidence type="ECO:0000256" key="3">
    <source>
        <dbReference type="ARBA" id="ARBA00022821"/>
    </source>
</evidence>
<feature type="domain" description="Disease resistance N-terminal" evidence="6">
    <location>
        <begin position="9"/>
        <end position="85"/>
    </location>
</feature>
<name>A0A059DIL1_EUCGR</name>
<dbReference type="InterPro" id="IPR058922">
    <property type="entry name" value="WHD_DRP"/>
</dbReference>
<dbReference type="Gene3D" id="3.40.50.300">
    <property type="entry name" value="P-loop containing nucleotide triphosphate hydrolases"/>
    <property type="match status" value="1"/>
</dbReference>
<dbReference type="Gene3D" id="1.10.10.10">
    <property type="entry name" value="Winged helix-like DNA-binding domain superfamily/Winged helix DNA-binding domain"/>
    <property type="match status" value="1"/>
</dbReference>
<dbReference type="SUPFAM" id="SSF52540">
    <property type="entry name" value="P-loop containing nucleoside triphosphate hydrolases"/>
    <property type="match status" value="1"/>
</dbReference>
<reference evidence="9" key="1">
    <citation type="submission" date="2013-07" db="EMBL/GenBank/DDBJ databases">
        <title>The genome of Eucalyptus grandis.</title>
        <authorList>
            <person name="Schmutz J."/>
            <person name="Hayes R."/>
            <person name="Myburg A."/>
            <person name="Tuskan G."/>
            <person name="Grattapaglia D."/>
            <person name="Rokhsar D.S."/>
        </authorList>
    </citation>
    <scope>NUCLEOTIDE SEQUENCE</scope>
    <source>
        <tissue evidence="9">Leaf extractions</tissue>
    </source>
</reference>
<dbReference type="GO" id="GO:0043531">
    <property type="term" value="F:ADP binding"/>
    <property type="evidence" value="ECO:0007669"/>
    <property type="project" value="InterPro"/>
</dbReference>
<dbReference type="InterPro" id="IPR002182">
    <property type="entry name" value="NB-ARC"/>
</dbReference>
<dbReference type="PANTHER" id="PTHR36766">
    <property type="entry name" value="PLANT BROAD-SPECTRUM MILDEW RESISTANCE PROTEIN RPW8"/>
    <property type="match status" value="1"/>
</dbReference>
<evidence type="ECO:0000259" key="6">
    <source>
        <dbReference type="Pfam" id="PF18052"/>
    </source>
</evidence>
<dbReference type="PRINTS" id="PR00364">
    <property type="entry name" value="DISEASERSIST"/>
</dbReference>
<dbReference type="OMA" id="HIVECSK"/>
<feature type="domain" description="NB-ARC" evidence="5">
    <location>
        <begin position="153"/>
        <end position="327"/>
    </location>
</feature>
<evidence type="ECO:0000259" key="5">
    <source>
        <dbReference type="Pfam" id="PF00931"/>
    </source>
</evidence>
<feature type="domain" description="Disease resistance R13L4/SHOC-2-like LRR" evidence="8">
    <location>
        <begin position="549"/>
        <end position="754"/>
    </location>
</feature>
<dbReference type="PANTHER" id="PTHR36766:SF61">
    <property type="entry name" value="NB-ARC DOMAIN DISEASE RESISTANCE PROTEIN"/>
    <property type="match status" value="1"/>
</dbReference>
<dbReference type="InterPro" id="IPR041118">
    <property type="entry name" value="Rx_N"/>
</dbReference>
<organism evidence="9">
    <name type="scientific">Eucalyptus grandis</name>
    <name type="common">Flooded gum</name>
    <dbReference type="NCBI Taxonomy" id="71139"/>
    <lineage>
        <taxon>Eukaryota</taxon>
        <taxon>Viridiplantae</taxon>
        <taxon>Streptophyta</taxon>
        <taxon>Embryophyta</taxon>
        <taxon>Tracheophyta</taxon>
        <taxon>Spermatophyta</taxon>
        <taxon>Magnoliopsida</taxon>
        <taxon>eudicotyledons</taxon>
        <taxon>Gunneridae</taxon>
        <taxon>Pentapetalae</taxon>
        <taxon>rosids</taxon>
        <taxon>malvids</taxon>
        <taxon>Myrtales</taxon>
        <taxon>Myrtaceae</taxon>
        <taxon>Myrtoideae</taxon>
        <taxon>Eucalypteae</taxon>
        <taxon>Eucalyptus</taxon>
    </lineage>
</organism>